<reference evidence="9 10" key="1">
    <citation type="submission" date="2015-09" db="EMBL/GenBank/DDBJ databases">
        <title>Identification and resolution of microdiversity through metagenomic sequencing of parallel consortia.</title>
        <authorList>
            <person name="Nelson W.C."/>
            <person name="Romine M.F."/>
            <person name="Lindemann S.R."/>
        </authorList>
    </citation>
    <scope>NUCLEOTIDE SEQUENCE [LARGE SCALE GENOMIC DNA]</scope>
    <source>
        <strain evidence="9">HL-55</strain>
    </source>
</reference>
<gene>
    <name evidence="9" type="primary">pdhB</name>
    <name evidence="9" type="ORF">HLUCCX14_13305</name>
</gene>
<evidence type="ECO:0000256" key="1">
    <source>
        <dbReference type="ARBA" id="ARBA00001964"/>
    </source>
</evidence>
<dbReference type="Pfam" id="PF02779">
    <property type="entry name" value="Transket_pyr"/>
    <property type="match status" value="1"/>
</dbReference>
<accession>A0A0P7YCF7</accession>
<dbReference type="SMART" id="SM00861">
    <property type="entry name" value="Transket_pyr"/>
    <property type="match status" value="1"/>
</dbReference>
<protein>
    <recommendedName>
        <fullName evidence="6">2-oxoisovalerate dehydrogenase subunit beta</fullName>
        <ecNumber evidence="3">1.2.4.4</ecNumber>
    </recommendedName>
    <alternativeName>
        <fullName evidence="7">Branched-chain alpha-keto acid dehydrogenase E1 component beta chain</fullName>
    </alternativeName>
</protein>
<comment type="function">
    <text evidence="2">The branched-chain alpha-keto dehydrogenase complex catalyzes the overall conversion of alpha-keto acids to acyl-CoA and CO(2). It contains multiple copies of three enzymatic components: branched-chain alpha-keto acid decarboxylase (E1), lipoamide acyltransferase (E2) and lipoamide dehydrogenase (E3).</text>
</comment>
<dbReference type="FunFam" id="3.40.50.920:FF:000001">
    <property type="entry name" value="Pyruvate dehydrogenase E1 beta subunit"/>
    <property type="match status" value="1"/>
</dbReference>
<dbReference type="FunFam" id="3.40.50.970:FF:000001">
    <property type="entry name" value="Pyruvate dehydrogenase E1 beta subunit"/>
    <property type="match status" value="1"/>
</dbReference>
<evidence type="ECO:0000256" key="6">
    <source>
        <dbReference type="ARBA" id="ARBA00070795"/>
    </source>
</evidence>
<dbReference type="InterPro" id="IPR029061">
    <property type="entry name" value="THDP-binding"/>
</dbReference>
<feature type="domain" description="Transketolase-like pyrimidine-binding" evidence="8">
    <location>
        <begin position="13"/>
        <end position="188"/>
    </location>
</feature>
<evidence type="ECO:0000256" key="4">
    <source>
        <dbReference type="ARBA" id="ARBA00023002"/>
    </source>
</evidence>
<keyword evidence="5" id="KW-0786">Thiamine pyrophosphate</keyword>
<evidence type="ECO:0000313" key="9">
    <source>
        <dbReference type="EMBL" id="KPQ27861.1"/>
    </source>
</evidence>
<evidence type="ECO:0000256" key="5">
    <source>
        <dbReference type="ARBA" id="ARBA00023052"/>
    </source>
</evidence>
<dbReference type="PANTHER" id="PTHR42980">
    <property type="entry name" value="2-OXOISOVALERATE DEHYDROGENASE SUBUNIT BETA-RELATED"/>
    <property type="match status" value="1"/>
</dbReference>
<dbReference type="SUPFAM" id="SSF52922">
    <property type="entry name" value="TK C-terminal domain-like"/>
    <property type="match status" value="1"/>
</dbReference>
<dbReference type="GO" id="GO:0009083">
    <property type="term" value="P:branched-chain amino acid catabolic process"/>
    <property type="evidence" value="ECO:0007669"/>
    <property type="project" value="TreeGrafter"/>
</dbReference>
<dbReference type="GO" id="GO:0007584">
    <property type="term" value="P:response to nutrient"/>
    <property type="evidence" value="ECO:0007669"/>
    <property type="project" value="TreeGrafter"/>
</dbReference>
<proteinExistence type="predicted"/>
<dbReference type="SUPFAM" id="SSF52518">
    <property type="entry name" value="Thiamin diphosphate-binding fold (THDP-binding)"/>
    <property type="match status" value="1"/>
</dbReference>
<dbReference type="EMBL" id="LJZQ01000022">
    <property type="protein sequence ID" value="KPQ27861.1"/>
    <property type="molecule type" value="Genomic_DNA"/>
</dbReference>
<dbReference type="STRING" id="1305731.GCA_000934705_01984"/>
<dbReference type="AlphaFoldDB" id="A0A0P7YCF7"/>
<dbReference type="PANTHER" id="PTHR42980:SF1">
    <property type="entry name" value="2-OXOISOVALERATE DEHYDROGENASE SUBUNIT BETA, MITOCHONDRIAL"/>
    <property type="match status" value="1"/>
</dbReference>
<dbReference type="GO" id="GO:0003863">
    <property type="term" value="F:branched-chain 2-oxo acid dehydrogenase activity"/>
    <property type="evidence" value="ECO:0007669"/>
    <property type="project" value="UniProtKB-EC"/>
</dbReference>
<evidence type="ECO:0000256" key="2">
    <source>
        <dbReference type="ARBA" id="ARBA00002859"/>
    </source>
</evidence>
<evidence type="ECO:0000259" key="8">
    <source>
        <dbReference type="SMART" id="SM00861"/>
    </source>
</evidence>
<keyword evidence="4 9" id="KW-0560">Oxidoreductase</keyword>
<evidence type="ECO:0000256" key="3">
    <source>
        <dbReference type="ARBA" id="ARBA00012277"/>
    </source>
</evidence>
<dbReference type="OrthoDB" id="9780894at2"/>
<dbReference type="CDD" id="cd07036">
    <property type="entry name" value="TPP_PYR_E1-PDHc-beta_like"/>
    <property type="match status" value="1"/>
</dbReference>
<keyword evidence="9" id="KW-0670">Pyruvate</keyword>
<organism evidence="9 10">
    <name type="scientific">Marinobacter excellens HL-55</name>
    <dbReference type="NCBI Taxonomy" id="1305731"/>
    <lineage>
        <taxon>Bacteria</taxon>
        <taxon>Pseudomonadati</taxon>
        <taxon>Pseudomonadota</taxon>
        <taxon>Gammaproteobacteria</taxon>
        <taxon>Pseudomonadales</taxon>
        <taxon>Marinobacteraceae</taxon>
        <taxon>Marinobacter</taxon>
    </lineage>
</organism>
<dbReference type="InterPro" id="IPR033248">
    <property type="entry name" value="Transketolase_C"/>
</dbReference>
<evidence type="ECO:0000313" key="10">
    <source>
        <dbReference type="Proteomes" id="UP000050416"/>
    </source>
</evidence>
<name>A0A0P7YCF7_9GAMM</name>
<dbReference type="InterPro" id="IPR005475">
    <property type="entry name" value="Transketolase-like_Pyr-bd"/>
</dbReference>
<dbReference type="PATRIC" id="fig|1305731.5.peg.1138"/>
<comment type="cofactor">
    <cofactor evidence="1">
        <name>thiamine diphosphate</name>
        <dbReference type="ChEBI" id="CHEBI:58937"/>
    </cofactor>
</comment>
<dbReference type="Proteomes" id="UP000050416">
    <property type="component" value="Unassembled WGS sequence"/>
</dbReference>
<dbReference type="Pfam" id="PF02780">
    <property type="entry name" value="Transketolase_C"/>
    <property type="match status" value="1"/>
</dbReference>
<dbReference type="InterPro" id="IPR009014">
    <property type="entry name" value="Transketo_C/PFOR_II"/>
</dbReference>
<comment type="caution">
    <text evidence="9">The sequence shown here is derived from an EMBL/GenBank/DDBJ whole genome shotgun (WGS) entry which is preliminary data.</text>
</comment>
<dbReference type="Gene3D" id="3.40.50.970">
    <property type="match status" value="1"/>
</dbReference>
<sequence length="334" mass="36200">MSKVQASAETRDITLVEAVNMALHRAMADDDNVVVLGEDIATNGGVFRATVGLKEAFGFKRVMDTPLAENLIAGTAIGMATQGLRPVAEFQFMGFIYAGMEQVISHAARMRNRTRGRLHCPLVFRAPFGGGIHAPEHHSESTEALFAHIPGLRVVIPSSPQRAYRLLLADIRNPDPVIFLEPKRIYRAVTQSVKDNGEALPLDTSFTLREGDDVTLITWGACVQETLQAADKLAEQGVSCEVIDVATVSPLDRETLLCSVAKTGRAVIVHEACRNGGVGAEVAASIAEGAFLDLQAPVVRVTGYDTIMPYYRNEQYYLPQVEDIIGAVEQVIAL</sequence>
<dbReference type="EC" id="1.2.4.4" evidence="3"/>
<evidence type="ECO:0000256" key="7">
    <source>
        <dbReference type="ARBA" id="ARBA00082400"/>
    </source>
</evidence>
<dbReference type="Gene3D" id="3.40.50.920">
    <property type="match status" value="1"/>
</dbReference>